<dbReference type="InterPro" id="IPR019734">
    <property type="entry name" value="TPR_rpt"/>
</dbReference>
<dbReference type="Gene3D" id="1.25.40.10">
    <property type="entry name" value="Tetratricopeptide repeat domain"/>
    <property type="match status" value="3"/>
</dbReference>
<evidence type="ECO:0000313" key="6">
    <source>
        <dbReference type="Proteomes" id="UP000031643"/>
    </source>
</evidence>
<dbReference type="OrthoDB" id="9814069at2"/>
<dbReference type="SUPFAM" id="SSF48452">
    <property type="entry name" value="TPR-like"/>
    <property type="match status" value="2"/>
</dbReference>
<dbReference type="KEGG" id="mcg:GL4_0309"/>
<dbReference type="EMBL" id="AP014648">
    <property type="protein sequence ID" value="BAQ15779.1"/>
    <property type="molecule type" value="Genomic_DNA"/>
</dbReference>
<feature type="signal peptide" evidence="4">
    <location>
        <begin position="1"/>
        <end position="24"/>
    </location>
</feature>
<evidence type="ECO:0000313" key="5">
    <source>
        <dbReference type="EMBL" id="BAQ15779.1"/>
    </source>
</evidence>
<keyword evidence="6" id="KW-1185">Reference proteome</keyword>
<evidence type="ECO:0000256" key="1">
    <source>
        <dbReference type="ARBA" id="ARBA00022737"/>
    </source>
</evidence>
<dbReference type="Proteomes" id="UP000031643">
    <property type="component" value="Chromosome"/>
</dbReference>
<keyword evidence="2" id="KW-0802">TPR repeat</keyword>
<sequence length="601" mass="65824">MLKIETSCLRVLAAMFVVFSFALPATQAARADMYSTLTEDTCWVTTATTDEALKAKKYREAIAGYTKAIDWTAKTCGQTLAAKNVFAKEELKKSHLGRAIAATGQGDYDLAVRDIALLLDAHFEGLWKIRPHMRALFNNDSMAQPAPAVFLDWTLGVVNKAIERNPKTSVYRAARADIYEKREDFQEALAERNAQVEYAQNNEDKARAYYDRAFTRYRIGDKEGRLADLSSGIGFDPEPEARRYADRAALYKQFGRIDEAIADYTKAMSDETAYRYKDYLKARADLYREYGKLDAAAKDFEKLVALNAKNADYLHGLLLVRTQQGDARQAKRLRAQIDKLKPDYLDNPERACELATAGPAPTGPAIPPATLRDVWSMGEVAALAPIQHLIGKPNATIDKAWDVMSNLVRAEQKAAGEPPRGLAQIPKFDGSKSDQLKQTIGFIFRQAKVAEAALEKKYGKRAAAVFAVSNAGYLAATLNGMGVPNVNVQLGKMIAADAPASGLPCGVWADTVAKIEGKAKPAEITKTWDTGRKRAREVLADPAPKPEKKSEAAPEKPNADAKNAAAETKPAKSTGLRECDDQDIALLLEGADPNTMPPCDP</sequence>
<feature type="compositionally biased region" description="Basic and acidic residues" evidence="3">
    <location>
        <begin position="536"/>
        <end position="559"/>
    </location>
</feature>
<evidence type="ECO:0000256" key="2">
    <source>
        <dbReference type="ARBA" id="ARBA00022803"/>
    </source>
</evidence>
<dbReference type="AlphaFoldDB" id="A0A0A8K1B9"/>
<feature type="chain" id="PRO_5002037708" evidence="4">
    <location>
        <begin position="25"/>
        <end position="601"/>
    </location>
</feature>
<evidence type="ECO:0000256" key="4">
    <source>
        <dbReference type="SAM" id="SignalP"/>
    </source>
</evidence>
<dbReference type="InterPro" id="IPR050498">
    <property type="entry name" value="Ycf3"/>
</dbReference>
<dbReference type="STRING" id="1384459.GL4_0309"/>
<dbReference type="HOGENOM" id="CLU_454007_0_0_5"/>
<keyword evidence="1" id="KW-0677">Repeat</keyword>
<dbReference type="PANTHER" id="PTHR44858">
    <property type="entry name" value="TETRATRICOPEPTIDE REPEAT PROTEIN 6"/>
    <property type="match status" value="1"/>
</dbReference>
<organism evidence="5 6">
    <name type="scientific">Methyloceanibacter caenitepidi</name>
    <dbReference type="NCBI Taxonomy" id="1384459"/>
    <lineage>
        <taxon>Bacteria</taxon>
        <taxon>Pseudomonadati</taxon>
        <taxon>Pseudomonadota</taxon>
        <taxon>Alphaproteobacteria</taxon>
        <taxon>Hyphomicrobiales</taxon>
        <taxon>Hyphomicrobiaceae</taxon>
        <taxon>Methyloceanibacter</taxon>
    </lineage>
</organism>
<evidence type="ECO:0000256" key="3">
    <source>
        <dbReference type="SAM" id="MobiDB-lite"/>
    </source>
</evidence>
<keyword evidence="4" id="KW-0732">Signal</keyword>
<reference evidence="5 6" key="1">
    <citation type="submission" date="2014-09" db="EMBL/GenBank/DDBJ databases">
        <title>Genome sequencing of Methyloceanibacter caenitepidi Gela4.</title>
        <authorList>
            <person name="Takeuchi M."/>
            <person name="Susumu S."/>
            <person name="Kamagata Y."/>
            <person name="Oshima K."/>
            <person name="Hattori M."/>
            <person name="Iwasaki W."/>
        </authorList>
    </citation>
    <scope>NUCLEOTIDE SEQUENCE [LARGE SCALE GENOMIC DNA]</scope>
    <source>
        <strain evidence="5 6">Gela4</strain>
    </source>
</reference>
<dbReference type="PANTHER" id="PTHR44858:SF1">
    <property type="entry name" value="UDP-N-ACETYLGLUCOSAMINE--PEPTIDE N-ACETYLGLUCOSAMINYLTRANSFERASE SPINDLY-RELATED"/>
    <property type="match status" value="1"/>
</dbReference>
<feature type="region of interest" description="Disordered" evidence="3">
    <location>
        <begin position="536"/>
        <end position="601"/>
    </location>
</feature>
<dbReference type="SMART" id="SM00028">
    <property type="entry name" value="TPR"/>
    <property type="match status" value="4"/>
</dbReference>
<dbReference type="RefSeq" id="WP_045363780.1">
    <property type="nucleotide sequence ID" value="NZ_AP014648.1"/>
</dbReference>
<name>A0A0A8K1B9_9HYPH</name>
<proteinExistence type="predicted"/>
<protein>
    <submittedName>
        <fullName evidence="5">Uncharacterized protein</fullName>
    </submittedName>
</protein>
<gene>
    <name evidence="5" type="ORF">GL4_0309</name>
</gene>
<accession>A0A0A8K1B9</accession>
<dbReference type="InterPro" id="IPR011990">
    <property type="entry name" value="TPR-like_helical_dom_sf"/>
</dbReference>